<dbReference type="InterPro" id="IPR024752">
    <property type="entry name" value="Myb/SANT-like_dom"/>
</dbReference>
<reference evidence="6 7" key="1">
    <citation type="submission" date="2024-02" db="EMBL/GenBank/DDBJ databases">
        <title>High-quality chromosome-scale genome assembly of Pensacola bahiagrass (Paspalum notatum Flugge var. saurae).</title>
        <authorList>
            <person name="Vega J.M."/>
            <person name="Podio M."/>
            <person name="Orjuela J."/>
            <person name="Siena L.A."/>
            <person name="Pessino S.C."/>
            <person name="Combes M.C."/>
            <person name="Mariac C."/>
            <person name="Albertini E."/>
            <person name="Pupilli F."/>
            <person name="Ortiz J.P.A."/>
            <person name="Leblanc O."/>
        </authorList>
    </citation>
    <scope>NUCLEOTIDE SEQUENCE [LARGE SCALE GENOMIC DNA]</scope>
    <source>
        <strain evidence="6">R1</strain>
        <tissue evidence="6">Leaf</tissue>
    </source>
</reference>
<evidence type="ECO:0000313" key="6">
    <source>
        <dbReference type="EMBL" id="WVZ91704.1"/>
    </source>
</evidence>
<evidence type="ECO:0000256" key="3">
    <source>
        <dbReference type="SAM" id="MobiDB-lite"/>
    </source>
</evidence>
<dbReference type="PANTHER" id="PTHR47584">
    <property type="match status" value="1"/>
</dbReference>
<keyword evidence="7" id="KW-1185">Reference proteome</keyword>
<dbReference type="Proteomes" id="UP001341281">
    <property type="component" value="Chromosome 09"/>
</dbReference>
<name>A0AAQ3UM44_PASNO</name>
<dbReference type="Pfam" id="PF13359">
    <property type="entry name" value="DDE_Tnp_4"/>
    <property type="match status" value="1"/>
</dbReference>
<organism evidence="6 7">
    <name type="scientific">Paspalum notatum var. saurae</name>
    <dbReference type="NCBI Taxonomy" id="547442"/>
    <lineage>
        <taxon>Eukaryota</taxon>
        <taxon>Viridiplantae</taxon>
        <taxon>Streptophyta</taxon>
        <taxon>Embryophyta</taxon>
        <taxon>Tracheophyta</taxon>
        <taxon>Spermatophyta</taxon>
        <taxon>Magnoliopsida</taxon>
        <taxon>Liliopsida</taxon>
        <taxon>Poales</taxon>
        <taxon>Poaceae</taxon>
        <taxon>PACMAD clade</taxon>
        <taxon>Panicoideae</taxon>
        <taxon>Andropogonodae</taxon>
        <taxon>Paspaleae</taxon>
        <taxon>Paspalinae</taxon>
        <taxon>Paspalum</taxon>
    </lineage>
</organism>
<comment type="cofactor">
    <cofactor evidence="1">
        <name>a divalent metal cation</name>
        <dbReference type="ChEBI" id="CHEBI:60240"/>
    </cofactor>
</comment>
<evidence type="ECO:0000259" key="5">
    <source>
        <dbReference type="Pfam" id="PF13359"/>
    </source>
</evidence>
<feature type="compositionally biased region" description="Basic and acidic residues" evidence="3">
    <location>
        <begin position="264"/>
        <end position="277"/>
    </location>
</feature>
<evidence type="ECO:0000256" key="2">
    <source>
        <dbReference type="ARBA" id="ARBA00022723"/>
    </source>
</evidence>
<feature type="compositionally biased region" description="Polar residues" evidence="3">
    <location>
        <begin position="235"/>
        <end position="249"/>
    </location>
</feature>
<dbReference type="AlphaFoldDB" id="A0AAQ3UM44"/>
<dbReference type="PANTHER" id="PTHR47584:SF14">
    <property type="entry name" value="L10-INTERACTING MYB DOMAIN-CONTAINING PROTEIN-LIKE"/>
    <property type="match status" value="1"/>
</dbReference>
<dbReference type="InterPro" id="IPR027806">
    <property type="entry name" value="HARBI1_dom"/>
</dbReference>
<evidence type="ECO:0000259" key="4">
    <source>
        <dbReference type="Pfam" id="PF12776"/>
    </source>
</evidence>
<keyword evidence="2" id="KW-0479">Metal-binding</keyword>
<gene>
    <name evidence="6" type="ORF">U9M48_037838</name>
</gene>
<feature type="domain" description="Myb/SANT-like" evidence="4">
    <location>
        <begin position="56"/>
        <end position="149"/>
    </location>
</feature>
<protein>
    <recommendedName>
        <fullName evidence="8">Myb/SANT-like domain-containing protein</fullName>
    </recommendedName>
</protein>
<feature type="region of interest" description="Disordered" evidence="3">
    <location>
        <begin position="227"/>
        <end position="280"/>
    </location>
</feature>
<feature type="domain" description="DDE Tnp4" evidence="5">
    <location>
        <begin position="352"/>
        <end position="505"/>
    </location>
</feature>
<evidence type="ECO:0000256" key="1">
    <source>
        <dbReference type="ARBA" id="ARBA00001968"/>
    </source>
</evidence>
<evidence type="ECO:0000313" key="7">
    <source>
        <dbReference type="Proteomes" id="UP001341281"/>
    </source>
</evidence>
<evidence type="ECO:0008006" key="8">
    <source>
        <dbReference type="Google" id="ProtNLM"/>
    </source>
</evidence>
<accession>A0AAQ3UM44</accession>
<proteinExistence type="predicted"/>
<dbReference type="InterPro" id="IPR045026">
    <property type="entry name" value="LIMYB"/>
</dbReference>
<sequence length="566" mass="63745">MGIPGPVQPSPTPRWLNGSLGFFSALINSPVNNMEGYVDKKVKQEQTNKVCIKRHTWKSSEDKSLLNILKDQALNGGKEGTTFTKAAWREILASFNDARVDKLELQQLKNRHKYFRACYATMSKLLKYTGFGWDDDDKMIKAENDKWEELIQLLLPNSNQNITTLQKDNTVKEYRDKVWPSWPDLQEICATSTARGFCATSSKGKGSDLSSKTAVIDLNEEVEVQEIEDTEKHVSQVTSPSNSSHNNMKMTEKKMKSSNPNGSKTHDNPRGQKRTTDDAVNAIDSLADATSKIAEMKKRAAQQEEAYSVKSCMAILKSMNDVDPRKKGPMNSSQVLDDDLSDSEQLNCIGAIDGTHIDAKIKFEEQTPYRNRHGFPSQNVMAVVSFDMTFTYVVAGWEGPASHQAVLRWAVTSGGFNLTRAMQIPQFVAPYRGDRYHFGSFRGSNRHYKGEKDLFNHRHAQLRNVVERTFGVLKARFPILKVKGGIPYPYETQVKIVMACCIIHNFIRKATQNDELFGVYENLGMQENDDQGEQQKNGLLESVSMHALLDSCGLIINSVLRSHAQR</sequence>
<dbReference type="Pfam" id="PF12776">
    <property type="entry name" value="Myb_DNA-bind_3"/>
    <property type="match status" value="1"/>
</dbReference>
<dbReference type="GO" id="GO:0046872">
    <property type="term" value="F:metal ion binding"/>
    <property type="evidence" value="ECO:0007669"/>
    <property type="project" value="UniProtKB-KW"/>
</dbReference>
<dbReference type="EMBL" id="CP144753">
    <property type="protein sequence ID" value="WVZ91704.1"/>
    <property type="molecule type" value="Genomic_DNA"/>
</dbReference>